<dbReference type="Proteomes" id="UP000284706">
    <property type="component" value="Unassembled WGS sequence"/>
</dbReference>
<organism evidence="1 2">
    <name type="scientific">Gymnopilus dilepis</name>
    <dbReference type="NCBI Taxonomy" id="231916"/>
    <lineage>
        <taxon>Eukaryota</taxon>
        <taxon>Fungi</taxon>
        <taxon>Dikarya</taxon>
        <taxon>Basidiomycota</taxon>
        <taxon>Agaricomycotina</taxon>
        <taxon>Agaricomycetes</taxon>
        <taxon>Agaricomycetidae</taxon>
        <taxon>Agaricales</taxon>
        <taxon>Agaricineae</taxon>
        <taxon>Hymenogastraceae</taxon>
        <taxon>Gymnopilus</taxon>
    </lineage>
</organism>
<comment type="caution">
    <text evidence="1">The sequence shown here is derived from an EMBL/GenBank/DDBJ whole genome shotgun (WGS) entry which is preliminary data.</text>
</comment>
<evidence type="ECO:0000313" key="2">
    <source>
        <dbReference type="Proteomes" id="UP000284706"/>
    </source>
</evidence>
<dbReference type="AlphaFoldDB" id="A0A409XYX4"/>
<dbReference type="EMBL" id="NHYE01001405">
    <property type="protein sequence ID" value="PPQ95935.1"/>
    <property type="molecule type" value="Genomic_DNA"/>
</dbReference>
<protein>
    <submittedName>
        <fullName evidence="1">Uncharacterized protein</fullName>
    </submittedName>
</protein>
<reference evidence="1 2" key="1">
    <citation type="journal article" date="2018" name="Evol. Lett.">
        <title>Horizontal gene cluster transfer increased hallucinogenic mushroom diversity.</title>
        <authorList>
            <person name="Reynolds H.T."/>
            <person name="Vijayakumar V."/>
            <person name="Gluck-Thaler E."/>
            <person name="Korotkin H.B."/>
            <person name="Matheny P.B."/>
            <person name="Slot J.C."/>
        </authorList>
    </citation>
    <scope>NUCLEOTIDE SEQUENCE [LARGE SCALE GENOMIC DNA]</scope>
    <source>
        <strain evidence="1 2">SRW20</strain>
    </source>
</reference>
<accession>A0A409XYX4</accession>
<gene>
    <name evidence="1" type="ORF">CVT26_016156</name>
</gene>
<keyword evidence="2" id="KW-1185">Reference proteome</keyword>
<dbReference type="InParanoid" id="A0A409XYX4"/>
<name>A0A409XYX4_9AGAR</name>
<evidence type="ECO:0000313" key="1">
    <source>
        <dbReference type="EMBL" id="PPQ95935.1"/>
    </source>
</evidence>
<sequence length="160" mass="17837">MTYTTYGDYSAGKLLGIHGSASRNDPGGPTNRRLHKSKVEFEWRLRRRSGSCIHFIGHSGRSKVDVVTPLTPLVASSGYTDPATDLSLYGRSLIHNATGLSAINPFTGGTTVIAWRCQRRESFNARNQWKYEVEILVSSNGRRRFYDIGSAWSTPERLVS</sequence>
<proteinExistence type="predicted"/>